<dbReference type="PANTHER" id="PTHR43304:SF1">
    <property type="entry name" value="PAC DOMAIN-CONTAINING PROTEIN"/>
    <property type="match status" value="1"/>
</dbReference>
<feature type="domain" description="PAC" evidence="11">
    <location>
        <begin position="520"/>
        <end position="571"/>
    </location>
</feature>
<dbReference type="SMART" id="SM00388">
    <property type="entry name" value="HisKA"/>
    <property type="match status" value="1"/>
</dbReference>
<dbReference type="FunFam" id="3.30.565.10:FF:000006">
    <property type="entry name" value="Sensor histidine kinase WalK"/>
    <property type="match status" value="1"/>
</dbReference>
<dbReference type="InterPro" id="IPR000700">
    <property type="entry name" value="PAS-assoc_C"/>
</dbReference>
<dbReference type="EMBL" id="FOYS01000001">
    <property type="protein sequence ID" value="SFR32344.1"/>
    <property type="molecule type" value="Genomic_DNA"/>
</dbReference>
<evidence type="ECO:0000256" key="6">
    <source>
        <dbReference type="PROSITE-ProRule" id="PRU00169"/>
    </source>
</evidence>
<dbReference type="Pfam" id="PF08448">
    <property type="entry name" value="PAS_4"/>
    <property type="match status" value="1"/>
</dbReference>
<comment type="catalytic activity">
    <reaction evidence="1">
        <text>ATP + protein L-histidine = ADP + protein N-phospho-L-histidine.</text>
        <dbReference type="EC" id="2.7.13.3"/>
    </reaction>
</comment>
<keyword evidence="13" id="KW-1185">Reference proteome</keyword>
<proteinExistence type="predicted"/>
<evidence type="ECO:0000313" key="12">
    <source>
        <dbReference type="EMBL" id="SFR32344.1"/>
    </source>
</evidence>
<dbReference type="PROSITE" id="PS50113">
    <property type="entry name" value="PAC"/>
    <property type="match status" value="2"/>
</dbReference>
<dbReference type="SMART" id="SM00065">
    <property type="entry name" value="GAF"/>
    <property type="match status" value="1"/>
</dbReference>
<evidence type="ECO:0000256" key="4">
    <source>
        <dbReference type="ARBA" id="ARBA00022679"/>
    </source>
</evidence>
<evidence type="ECO:0000259" key="8">
    <source>
        <dbReference type="PROSITE" id="PS50109"/>
    </source>
</evidence>
<feature type="domain" description="PAS" evidence="10">
    <location>
        <begin position="313"/>
        <end position="387"/>
    </location>
</feature>
<name>A0A1I6FR21_9EURY</name>
<dbReference type="Gene3D" id="3.30.450.40">
    <property type="match status" value="1"/>
</dbReference>
<feature type="domain" description="Response regulatory" evidence="9">
    <location>
        <begin position="28"/>
        <end position="153"/>
    </location>
</feature>
<sequence>MTRERDAARTPDRANRSARQRRERDTTRVLFVTADGDDTDATTALRADSRFTVSTTNAADVLDELDDGANVDCVVSEYRLDSDDSHDDSDDDGNDGVAVLSRVVDDSRTIPSVLVSADAVSGLPAEALSAGVTDYVHRPPGDGVELLARRILSAVAGDVPTADELAEEGDSGREPSVERYRSLAEDVFGESDVGVFVLDDAGDVAWANRTVETYFGLDETVPEGWEMAELVTDRLEARVVDADGLAGGLADVYRTDDPAEEFEIHVTSSENRPERYLQYRSQPIESGEYAGGRLELYYDVSERKRQERELRETKERLEVATEAGSLGTWTWEFDTDVVTADQSLAAAYGMDPETTVSGAHIEEFFEPVHEADREEVWRSLDEAVEETGEFAAEYRVRDGSGDVSWVSSRGEVEYDEDGEALRMNGALTDVTDRRRRERELQETKERLEVAMTVGSVGTWDWNVTEDEVLADAALADLFGLDPADAREGMPLETFLSSIHPDDRRETKREIDATLASGGSFEHEYRVVSADETVRWVLARGEVEFEDGEAVRFTGALSDITKRKRAERELEESQFYLRELYEIASDTGSTFEKKVDRFLQLGCDRLGVDYGFLIEVDEEADAFNVAAMYGTHEKFHEGLSAPLRDTYCKHVVGSPSGFSIRDAVAEGFADDPAYGSGLSCYLGSEVVVDGETFGTFCFADTTPRDDPFTDAEQTFAELMTEWVGYGLERRRAQAEIEATVEKLERSNDRLERFAYVASHDLTEPLRMVSSYVQLLERRYGDELDEDAREFVDYAVDGADRMREMIDGLLTYSRVDTQGNPLEPTEMDLVFDRTVSNLELAIEESDATVTADPLPTVRGDETQLLTLLQNLVSNAVRYSGDDPPVVHVAADRRDDEWVFSVRDEGIGMDPDRTDGIFQIFERLHTSAEYEGTGIGLAVCRSIVERHGGRIWAESEPGAGSTFFFTIPA</sequence>
<dbReference type="GO" id="GO:0000155">
    <property type="term" value="F:phosphorelay sensor kinase activity"/>
    <property type="evidence" value="ECO:0007669"/>
    <property type="project" value="InterPro"/>
</dbReference>
<dbReference type="InterPro" id="IPR004358">
    <property type="entry name" value="Sig_transdc_His_kin-like_C"/>
</dbReference>
<dbReference type="PRINTS" id="PR00344">
    <property type="entry name" value="BCTRLSENSOR"/>
</dbReference>
<organism evidence="12 13">
    <name type="scientific">Halogeometricum limi</name>
    <dbReference type="NCBI Taxonomy" id="555875"/>
    <lineage>
        <taxon>Archaea</taxon>
        <taxon>Methanobacteriati</taxon>
        <taxon>Methanobacteriota</taxon>
        <taxon>Stenosarchaea group</taxon>
        <taxon>Halobacteria</taxon>
        <taxon>Halobacteriales</taxon>
        <taxon>Haloferacaceae</taxon>
        <taxon>Halogeometricum</taxon>
    </lineage>
</organism>
<reference evidence="13" key="1">
    <citation type="submission" date="2016-10" db="EMBL/GenBank/DDBJ databases">
        <authorList>
            <person name="Varghese N."/>
            <person name="Submissions S."/>
        </authorList>
    </citation>
    <scope>NUCLEOTIDE SEQUENCE [LARGE SCALE GENOMIC DNA]</scope>
    <source>
        <strain evidence="13">CGMCC 1.8711</strain>
    </source>
</reference>
<dbReference type="SUPFAM" id="SSF55874">
    <property type="entry name" value="ATPase domain of HSP90 chaperone/DNA topoisomerase II/histidine kinase"/>
    <property type="match status" value="1"/>
</dbReference>
<dbReference type="Proteomes" id="UP000243250">
    <property type="component" value="Unassembled WGS sequence"/>
</dbReference>
<dbReference type="InterPro" id="IPR036890">
    <property type="entry name" value="HATPase_C_sf"/>
</dbReference>
<dbReference type="Gene3D" id="3.30.565.10">
    <property type="entry name" value="Histidine kinase-like ATPase, C-terminal domain"/>
    <property type="match status" value="1"/>
</dbReference>
<evidence type="ECO:0000259" key="9">
    <source>
        <dbReference type="PROSITE" id="PS50110"/>
    </source>
</evidence>
<keyword evidence="3" id="KW-0597">Phosphoprotein</keyword>
<feature type="region of interest" description="Disordered" evidence="7">
    <location>
        <begin position="1"/>
        <end position="27"/>
    </location>
</feature>
<dbReference type="NCBIfam" id="TIGR00229">
    <property type="entry name" value="sensory_box"/>
    <property type="match status" value="1"/>
</dbReference>
<dbReference type="InterPro" id="IPR001610">
    <property type="entry name" value="PAC"/>
</dbReference>
<dbReference type="InterPro" id="IPR011006">
    <property type="entry name" value="CheY-like_superfamily"/>
</dbReference>
<dbReference type="Pfam" id="PF00512">
    <property type="entry name" value="HisKA"/>
    <property type="match status" value="1"/>
</dbReference>
<evidence type="ECO:0000256" key="1">
    <source>
        <dbReference type="ARBA" id="ARBA00000085"/>
    </source>
</evidence>
<accession>A0A1I6FR21</accession>
<evidence type="ECO:0000256" key="3">
    <source>
        <dbReference type="ARBA" id="ARBA00022553"/>
    </source>
</evidence>
<dbReference type="SMART" id="SM00091">
    <property type="entry name" value="PAS"/>
    <property type="match status" value="3"/>
</dbReference>
<dbReference type="Gene3D" id="3.40.50.2300">
    <property type="match status" value="1"/>
</dbReference>
<dbReference type="InterPro" id="IPR003594">
    <property type="entry name" value="HATPase_dom"/>
</dbReference>
<dbReference type="EC" id="2.7.13.3" evidence="2"/>
<protein>
    <recommendedName>
        <fullName evidence="2">histidine kinase</fullName>
        <ecNumber evidence="2">2.7.13.3</ecNumber>
    </recommendedName>
</protein>
<keyword evidence="4" id="KW-0808">Transferase</keyword>
<evidence type="ECO:0000259" key="11">
    <source>
        <dbReference type="PROSITE" id="PS50113"/>
    </source>
</evidence>
<dbReference type="PROSITE" id="PS50110">
    <property type="entry name" value="RESPONSE_REGULATORY"/>
    <property type="match status" value="1"/>
</dbReference>
<dbReference type="InterPro" id="IPR003018">
    <property type="entry name" value="GAF"/>
</dbReference>
<dbReference type="SUPFAM" id="SSF47384">
    <property type="entry name" value="Homodimeric domain of signal transducing histidine kinase"/>
    <property type="match status" value="1"/>
</dbReference>
<keyword evidence="5" id="KW-0418">Kinase</keyword>
<dbReference type="InterPro" id="IPR000014">
    <property type="entry name" value="PAS"/>
</dbReference>
<dbReference type="PROSITE" id="PS50112">
    <property type="entry name" value="PAS"/>
    <property type="match status" value="2"/>
</dbReference>
<dbReference type="SUPFAM" id="SSF52172">
    <property type="entry name" value="CheY-like"/>
    <property type="match status" value="1"/>
</dbReference>
<dbReference type="CDD" id="cd00130">
    <property type="entry name" value="PAS"/>
    <property type="match status" value="2"/>
</dbReference>
<feature type="domain" description="PAC" evidence="11">
    <location>
        <begin position="390"/>
        <end position="442"/>
    </location>
</feature>
<dbReference type="RefSeq" id="WP_089875745.1">
    <property type="nucleotide sequence ID" value="NZ_FOYS01000001.1"/>
</dbReference>
<dbReference type="InterPro" id="IPR003661">
    <property type="entry name" value="HisK_dim/P_dom"/>
</dbReference>
<dbReference type="SMART" id="SM00387">
    <property type="entry name" value="HATPase_c"/>
    <property type="match status" value="1"/>
</dbReference>
<dbReference type="PANTHER" id="PTHR43304">
    <property type="entry name" value="PHYTOCHROME-LIKE PROTEIN CPH1"/>
    <property type="match status" value="1"/>
</dbReference>
<dbReference type="Pfam" id="PF01590">
    <property type="entry name" value="GAF"/>
    <property type="match status" value="1"/>
</dbReference>
<feature type="domain" description="PAS" evidence="10">
    <location>
        <begin position="468"/>
        <end position="517"/>
    </location>
</feature>
<dbReference type="Gene3D" id="3.30.450.20">
    <property type="entry name" value="PAS domain"/>
    <property type="match status" value="3"/>
</dbReference>
<comment type="caution">
    <text evidence="6">Lacks conserved residue(s) required for the propagation of feature annotation.</text>
</comment>
<dbReference type="STRING" id="555875.SAMN04488124_0105"/>
<dbReference type="Pfam" id="PF08447">
    <property type="entry name" value="PAS_3"/>
    <property type="match status" value="2"/>
</dbReference>
<evidence type="ECO:0000256" key="7">
    <source>
        <dbReference type="SAM" id="MobiDB-lite"/>
    </source>
</evidence>
<dbReference type="OrthoDB" id="106630at2157"/>
<dbReference type="InterPro" id="IPR013656">
    <property type="entry name" value="PAS_4"/>
</dbReference>
<dbReference type="CDD" id="cd00156">
    <property type="entry name" value="REC"/>
    <property type="match status" value="1"/>
</dbReference>
<dbReference type="InterPro" id="IPR036097">
    <property type="entry name" value="HisK_dim/P_sf"/>
</dbReference>
<dbReference type="InterPro" id="IPR035965">
    <property type="entry name" value="PAS-like_dom_sf"/>
</dbReference>
<evidence type="ECO:0000259" key="10">
    <source>
        <dbReference type="PROSITE" id="PS50112"/>
    </source>
</evidence>
<dbReference type="Pfam" id="PF02518">
    <property type="entry name" value="HATPase_c"/>
    <property type="match status" value="1"/>
</dbReference>
<gene>
    <name evidence="12" type="ORF">SAMN04488124_0105</name>
</gene>
<evidence type="ECO:0000313" key="13">
    <source>
        <dbReference type="Proteomes" id="UP000243250"/>
    </source>
</evidence>
<dbReference type="SMART" id="SM00086">
    <property type="entry name" value="PAC"/>
    <property type="match status" value="2"/>
</dbReference>
<feature type="domain" description="Histidine kinase" evidence="8">
    <location>
        <begin position="755"/>
        <end position="966"/>
    </location>
</feature>
<dbReference type="SUPFAM" id="SSF55781">
    <property type="entry name" value="GAF domain-like"/>
    <property type="match status" value="1"/>
</dbReference>
<evidence type="ECO:0000256" key="5">
    <source>
        <dbReference type="ARBA" id="ARBA00022777"/>
    </source>
</evidence>
<dbReference type="InterPro" id="IPR013655">
    <property type="entry name" value="PAS_fold_3"/>
</dbReference>
<dbReference type="Gene3D" id="1.10.287.130">
    <property type="match status" value="1"/>
</dbReference>
<dbReference type="InterPro" id="IPR052162">
    <property type="entry name" value="Sensor_kinase/Photoreceptor"/>
</dbReference>
<dbReference type="AlphaFoldDB" id="A0A1I6FR21"/>
<dbReference type="CDD" id="cd00082">
    <property type="entry name" value="HisKA"/>
    <property type="match status" value="1"/>
</dbReference>
<dbReference type="InterPro" id="IPR001789">
    <property type="entry name" value="Sig_transdc_resp-reg_receiver"/>
</dbReference>
<dbReference type="InterPro" id="IPR005467">
    <property type="entry name" value="His_kinase_dom"/>
</dbReference>
<dbReference type="InterPro" id="IPR029016">
    <property type="entry name" value="GAF-like_dom_sf"/>
</dbReference>
<evidence type="ECO:0000256" key="2">
    <source>
        <dbReference type="ARBA" id="ARBA00012438"/>
    </source>
</evidence>
<dbReference type="Gene3D" id="2.10.70.100">
    <property type="match status" value="1"/>
</dbReference>
<dbReference type="SUPFAM" id="SSF55785">
    <property type="entry name" value="PYP-like sensor domain (PAS domain)"/>
    <property type="match status" value="3"/>
</dbReference>
<dbReference type="PROSITE" id="PS50109">
    <property type="entry name" value="HIS_KIN"/>
    <property type="match status" value="1"/>
</dbReference>